<reference evidence="2 3" key="1">
    <citation type="submission" date="2016-01" db="EMBL/GenBank/DDBJ databases">
        <authorList>
            <person name="Oliw E.H."/>
        </authorList>
    </citation>
    <scope>NUCLEOTIDE SEQUENCE [LARGE SCALE GENOMIC DNA]</scope>
    <source>
        <strain evidence="2 3">DY10</strain>
    </source>
</reference>
<dbReference type="KEGG" id="smon:AWR27_07855"/>
<dbReference type="Proteomes" id="UP000187941">
    <property type="component" value="Chromosome"/>
</dbReference>
<dbReference type="SUPFAM" id="SSF51658">
    <property type="entry name" value="Xylose isomerase-like"/>
    <property type="match status" value="1"/>
</dbReference>
<dbReference type="Gene3D" id="3.20.20.150">
    <property type="entry name" value="Divalent-metal-dependent TIM barrel enzymes"/>
    <property type="match status" value="1"/>
</dbReference>
<dbReference type="RefSeq" id="WP_077130686.1">
    <property type="nucleotide sequence ID" value="NZ_CP014263.1"/>
</dbReference>
<evidence type="ECO:0000313" key="3">
    <source>
        <dbReference type="Proteomes" id="UP000187941"/>
    </source>
</evidence>
<evidence type="ECO:0000259" key="1">
    <source>
        <dbReference type="Pfam" id="PF01261"/>
    </source>
</evidence>
<dbReference type="STRING" id="1178516.AWR27_07855"/>
<dbReference type="PANTHER" id="PTHR12110">
    <property type="entry name" value="HYDROXYPYRUVATE ISOMERASE"/>
    <property type="match status" value="1"/>
</dbReference>
<gene>
    <name evidence="2" type="ORF">AWR27_07855</name>
</gene>
<evidence type="ECO:0000313" key="2">
    <source>
        <dbReference type="EMBL" id="AQG79246.1"/>
    </source>
</evidence>
<dbReference type="Pfam" id="PF01261">
    <property type="entry name" value="AP_endonuc_2"/>
    <property type="match status" value="1"/>
</dbReference>
<dbReference type="AlphaFoldDB" id="A0A1P9WV21"/>
<dbReference type="InterPro" id="IPR050312">
    <property type="entry name" value="IolE/XylAMocC-like"/>
</dbReference>
<accession>A0A1P9WV21</accession>
<keyword evidence="3" id="KW-1185">Reference proteome</keyword>
<sequence length="278" mass="30866">MQTGISTYSYPWAVGVPGYWPEHPLTALELLDRAARLGAQAVQFGDNLPLHRLSADDWLALRARARALGLHIEVGTRRLTVDNLRTYLGLAAEAGSPFLRVVIDDGDYKPSEQDVVSVIRAVLPVLADTNVVLALENHDRFAARSLERIIQQTNVERVGICLDTTNSFGAAEDVHTVLSVLGPYTVNLHAKDFVCERVTHKMGFVVEGTRPGTGRLDLADALRHLTPFGRCQTVTLEQWPPFRDTLAETIAIEADWAETGVNWIKQNLREIAINQKRQ</sequence>
<dbReference type="EMBL" id="CP014263">
    <property type="protein sequence ID" value="AQG79246.1"/>
    <property type="molecule type" value="Genomic_DNA"/>
</dbReference>
<dbReference type="InterPro" id="IPR013022">
    <property type="entry name" value="Xyl_isomerase-like_TIM-brl"/>
</dbReference>
<name>A0A1P9WV21_9BACT</name>
<protein>
    <recommendedName>
        <fullName evidence="1">Xylose isomerase-like TIM barrel domain-containing protein</fullName>
    </recommendedName>
</protein>
<feature type="domain" description="Xylose isomerase-like TIM barrel" evidence="1">
    <location>
        <begin position="31"/>
        <end position="265"/>
    </location>
</feature>
<dbReference type="OrthoDB" id="256906at2"/>
<organism evidence="2 3">
    <name type="scientific">Spirosoma montaniterrae</name>
    <dbReference type="NCBI Taxonomy" id="1178516"/>
    <lineage>
        <taxon>Bacteria</taxon>
        <taxon>Pseudomonadati</taxon>
        <taxon>Bacteroidota</taxon>
        <taxon>Cytophagia</taxon>
        <taxon>Cytophagales</taxon>
        <taxon>Cytophagaceae</taxon>
        <taxon>Spirosoma</taxon>
    </lineage>
</organism>
<proteinExistence type="predicted"/>
<dbReference type="PANTHER" id="PTHR12110:SF53">
    <property type="entry name" value="BLR5974 PROTEIN"/>
    <property type="match status" value="1"/>
</dbReference>
<dbReference type="InterPro" id="IPR036237">
    <property type="entry name" value="Xyl_isomerase-like_sf"/>
</dbReference>